<dbReference type="InterPro" id="IPR008042">
    <property type="entry name" value="Retrotrans_Pao"/>
</dbReference>
<proteinExistence type="predicted"/>
<reference evidence="1 2" key="1">
    <citation type="journal article" date="2019" name="Sci. Rep.">
        <title>Orb-weaving spider Araneus ventricosus genome elucidates the spidroin gene catalogue.</title>
        <authorList>
            <person name="Kono N."/>
            <person name="Nakamura H."/>
            <person name="Ohtoshi R."/>
            <person name="Moran D.A.P."/>
            <person name="Shinohara A."/>
            <person name="Yoshida Y."/>
            <person name="Fujiwara M."/>
            <person name="Mori M."/>
            <person name="Tomita M."/>
            <person name="Arakawa K."/>
        </authorList>
    </citation>
    <scope>NUCLEOTIDE SEQUENCE [LARGE SCALE GENOMIC DNA]</scope>
</reference>
<gene>
    <name evidence="1" type="ORF">AVEN_255296_1</name>
</gene>
<organism evidence="1 2">
    <name type="scientific">Araneus ventricosus</name>
    <name type="common">Orbweaver spider</name>
    <name type="synonym">Epeira ventricosa</name>
    <dbReference type="NCBI Taxonomy" id="182803"/>
    <lineage>
        <taxon>Eukaryota</taxon>
        <taxon>Metazoa</taxon>
        <taxon>Ecdysozoa</taxon>
        <taxon>Arthropoda</taxon>
        <taxon>Chelicerata</taxon>
        <taxon>Arachnida</taxon>
        <taxon>Araneae</taxon>
        <taxon>Araneomorphae</taxon>
        <taxon>Entelegynae</taxon>
        <taxon>Araneoidea</taxon>
        <taxon>Araneidae</taxon>
        <taxon>Araneus</taxon>
    </lineage>
</organism>
<comment type="caution">
    <text evidence="1">The sequence shown here is derived from an EMBL/GenBank/DDBJ whole genome shotgun (WGS) entry which is preliminary data.</text>
</comment>
<dbReference type="Proteomes" id="UP000499080">
    <property type="component" value="Unassembled WGS sequence"/>
</dbReference>
<sequence>MYHKKTWNSVLTRIKENIKTLGLKWNPKDDTFGFAVTTSVTTSKCTKRTVLSEISRLFDPLCVLGLVIVKAKIFRQRLAAQNGLGLAFATR</sequence>
<evidence type="ECO:0000313" key="1">
    <source>
        <dbReference type="EMBL" id="GBL89187.1"/>
    </source>
</evidence>
<accession>A0A4Y2BBM9</accession>
<dbReference type="AlphaFoldDB" id="A0A4Y2BBM9"/>
<dbReference type="EMBL" id="BGPR01000063">
    <property type="protein sequence ID" value="GBL89187.1"/>
    <property type="molecule type" value="Genomic_DNA"/>
</dbReference>
<keyword evidence="2" id="KW-1185">Reference proteome</keyword>
<protein>
    <recommendedName>
        <fullName evidence="3">Reverse transcriptase domain-containing protein</fullName>
    </recommendedName>
</protein>
<name>A0A4Y2BBM9_ARAVE</name>
<evidence type="ECO:0008006" key="3">
    <source>
        <dbReference type="Google" id="ProtNLM"/>
    </source>
</evidence>
<evidence type="ECO:0000313" key="2">
    <source>
        <dbReference type="Proteomes" id="UP000499080"/>
    </source>
</evidence>
<dbReference type="OrthoDB" id="6413980at2759"/>
<dbReference type="Pfam" id="PF05380">
    <property type="entry name" value="Peptidase_A17"/>
    <property type="match status" value="1"/>
</dbReference>